<dbReference type="SUPFAM" id="SSF53167">
    <property type="entry name" value="Purine and uridine phosphorylases"/>
    <property type="match status" value="1"/>
</dbReference>
<protein>
    <recommendedName>
        <fullName evidence="3">Nucleoside phosphorylase domain-containing protein</fullName>
    </recommendedName>
</protein>
<dbReference type="Proteomes" id="UP000249818">
    <property type="component" value="Chromosome BARAN1"/>
</dbReference>
<name>A0A2X3K7G0_9BACT</name>
<dbReference type="AlphaFoldDB" id="A0A2X3K7G0"/>
<dbReference type="RefSeq" id="WP_157959511.1">
    <property type="nucleotide sequence ID" value="NZ_LS483254.1"/>
</dbReference>
<keyword evidence="2" id="KW-1185">Reference proteome</keyword>
<accession>A0A2X3K7G0</accession>
<sequence>MILTVAALGTELLFAPRPQLRAGVGAGGRGRVGAWLSEHRPAGAVIIGFSGATHASLGAGSLVLVEGIVSDGRDPIPLDRALIVRAQRALPGATVGAVATVAQPADPAEKARLGLDALAVDMESAHLAEEFAGRGIPFLVVRVILDELWEDVSQFPVRWTGRAVAAARKLGQAASALVPILEGR</sequence>
<proteinExistence type="predicted"/>
<evidence type="ECO:0008006" key="3">
    <source>
        <dbReference type="Google" id="ProtNLM"/>
    </source>
</evidence>
<dbReference type="KEGG" id="bana:BARAN1_1145"/>
<organism evidence="1 2">
    <name type="scientific">Candidatus Bipolaricaulis anaerobius</name>
    <dbReference type="NCBI Taxonomy" id="2026885"/>
    <lineage>
        <taxon>Bacteria</taxon>
        <taxon>Candidatus Bipolaricaulota</taxon>
        <taxon>Candidatus Bipolaricaulia</taxon>
        <taxon>Candidatus Bipolaricaulales</taxon>
        <taxon>Candidatus Bipolaricaulaceae</taxon>
        <taxon>Candidatus Bipolaricaulis</taxon>
    </lineage>
</organism>
<dbReference type="EMBL" id="LS483254">
    <property type="protein sequence ID" value="SQD93167.1"/>
    <property type="molecule type" value="Genomic_DNA"/>
</dbReference>
<reference evidence="2" key="1">
    <citation type="submission" date="2018-05" db="EMBL/GenBank/DDBJ databases">
        <authorList>
            <person name="Hao L."/>
        </authorList>
    </citation>
    <scope>NUCLEOTIDE SEQUENCE [LARGE SCALE GENOMIC DNA]</scope>
</reference>
<evidence type="ECO:0000313" key="1">
    <source>
        <dbReference type="EMBL" id="SQD93167.1"/>
    </source>
</evidence>
<evidence type="ECO:0000313" key="2">
    <source>
        <dbReference type="Proteomes" id="UP000249818"/>
    </source>
</evidence>
<gene>
    <name evidence="1" type="ORF">BARAN1_1145</name>
</gene>
<dbReference type="InterPro" id="IPR035994">
    <property type="entry name" value="Nucleoside_phosphorylase_sf"/>
</dbReference>
<dbReference type="OrthoDB" id="9033573at2"/>
<dbReference type="GO" id="GO:0003824">
    <property type="term" value="F:catalytic activity"/>
    <property type="evidence" value="ECO:0007669"/>
    <property type="project" value="InterPro"/>
</dbReference>
<dbReference type="Gene3D" id="3.40.50.1580">
    <property type="entry name" value="Nucleoside phosphorylase domain"/>
    <property type="match status" value="1"/>
</dbReference>
<dbReference type="GO" id="GO:0009116">
    <property type="term" value="P:nucleoside metabolic process"/>
    <property type="evidence" value="ECO:0007669"/>
    <property type="project" value="InterPro"/>
</dbReference>